<evidence type="ECO:0000256" key="5">
    <source>
        <dbReference type="PROSITE-ProRule" id="PRU01026"/>
    </source>
</evidence>
<keyword evidence="3 5" id="KW-0949">S-adenosyl-L-methionine</keyword>
<dbReference type="Gene3D" id="3.40.50.150">
    <property type="entry name" value="Vaccinia Virus protein VP39"/>
    <property type="match status" value="1"/>
</dbReference>
<dbReference type="InterPro" id="IPR001737">
    <property type="entry name" value="KsgA/Erm"/>
</dbReference>
<evidence type="ECO:0000259" key="6">
    <source>
        <dbReference type="SMART" id="SM00650"/>
    </source>
</evidence>
<dbReference type="InterPro" id="IPR020598">
    <property type="entry name" value="rRNA_Ade_methylase_Trfase_N"/>
</dbReference>
<keyword evidence="4 5" id="KW-0694">RNA-binding</keyword>
<evidence type="ECO:0000256" key="3">
    <source>
        <dbReference type="ARBA" id="ARBA00022691"/>
    </source>
</evidence>
<feature type="binding site" evidence="5">
    <location>
        <position position="12"/>
    </location>
    <ligand>
        <name>S-adenosyl-L-methionine</name>
        <dbReference type="ChEBI" id="CHEBI:59789"/>
    </ligand>
</feature>
<organism evidence="7 8">
    <name type="scientific">Candidatus Roizmanbacteria bacterium CG10_big_fil_rev_8_21_14_0_10_39_6</name>
    <dbReference type="NCBI Taxonomy" id="1974853"/>
    <lineage>
        <taxon>Bacteria</taxon>
        <taxon>Candidatus Roizmaniibacteriota</taxon>
    </lineage>
</organism>
<feature type="binding site" evidence="5">
    <location>
        <position position="85"/>
    </location>
    <ligand>
        <name>S-adenosyl-L-methionine</name>
        <dbReference type="ChEBI" id="CHEBI:59789"/>
    </ligand>
</feature>
<keyword evidence="2 5" id="KW-0808">Transferase</keyword>
<evidence type="ECO:0000256" key="4">
    <source>
        <dbReference type="ARBA" id="ARBA00022884"/>
    </source>
</evidence>
<evidence type="ECO:0000256" key="1">
    <source>
        <dbReference type="ARBA" id="ARBA00022603"/>
    </source>
</evidence>
<evidence type="ECO:0000313" key="7">
    <source>
        <dbReference type="EMBL" id="PJE62755.1"/>
    </source>
</evidence>
<dbReference type="Proteomes" id="UP000229554">
    <property type="component" value="Unassembled WGS sequence"/>
</dbReference>
<evidence type="ECO:0000313" key="8">
    <source>
        <dbReference type="Proteomes" id="UP000229554"/>
    </source>
</evidence>
<dbReference type="InterPro" id="IPR029063">
    <property type="entry name" value="SAM-dependent_MTases_sf"/>
</dbReference>
<feature type="binding site" evidence="5">
    <location>
        <position position="60"/>
    </location>
    <ligand>
        <name>S-adenosyl-L-methionine</name>
        <dbReference type="ChEBI" id="CHEBI:59789"/>
    </ligand>
</feature>
<comment type="caution">
    <text evidence="5">Lacks conserved residue(s) required for the propagation of feature annotation.</text>
</comment>
<dbReference type="Pfam" id="PF00398">
    <property type="entry name" value="RrnaAD"/>
    <property type="match status" value="1"/>
</dbReference>
<dbReference type="SUPFAM" id="SSF53335">
    <property type="entry name" value="S-adenosyl-L-methionine-dependent methyltransferases"/>
    <property type="match status" value="1"/>
</dbReference>
<reference evidence="8" key="1">
    <citation type="submission" date="2017-09" db="EMBL/GenBank/DDBJ databases">
        <title>Depth-based differentiation of microbial function through sediment-hosted aquifers and enrichment of novel symbionts in the deep terrestrial subsurface.</title>
        <authorList>
            <person name="Probst A.J."/>
            <person name="Ladd B."/>
            <person name="Jarett J.K."/>
            <person name="Geller-Mcgrath D.E."/>
            <person name="Sieber C.M.K."/>
            <person name="Emerson J.B."/>
            <person name="Anantharaman K."/>
            <person name="Thomas B.C."/>
            <person name="Malmstrom R."/>
            <person name="Stieglmeier M."/>
            <person name="Klingl A."/>
            <person name="Woyke T."/>
            <person name="Ryan C.M."/>
            <person name="Banfield J.F."/>
        </authorList>
    </citation>
    <scope>NUCLEOTIDE SEQUENCE [LARGE SCALE GENOMIC DNA]</scope>
</reference>
<dbReference type="Gene3D" id="1.10.8.100">
    <property type="entry name" value="Ribosomal RNA adenine dimethylase-like, domain 2"/>
    <property type="match status" value="1"/>
</dbReference>
<evidence type="ECO:0000256" key="2">
    <source>
        <dbReference type="ARBA" id="ARBA00022679"/>
    </source>
</evidence>
<dbReference type="CDD" id="cd02440">
    <property type="entry name" value="AdoMet_MTases"/>
    <property type="match status" value="1"/>
</dbReference>
<sequence length="258" mass="30186">MYTIQRRVLSQNFFYSRKLVQWLIRKSSIRNGDTVLDIGAGKGIITEGLLKIASKVIAIEIDPKLCNRLHSKFKNEFKVEILCEDFLRYSLPQFPYKVFANVPFCIEGEIVRKLLNAKNPPNDAYVVLREDLAIRLSAVHRENRFSIFYKPWFTFSIIHSFKRTDFEPMARMNTVLFKFTKKSNCLVPLKEQTIFRNFIEMSFKDGRTIRQNLSRVLTNVQLRTLAAANGFSVQNKPTYLNLKQWINVYNFIRGVGKI</sequence>
<dbReference type="EMBL" id="PFED01000131">
    <property type="protein sequence ID" value="PJE62755.1"/>
    <property type="molecule type" value="Genomic_DNA"/>
</dbReference>
<dbReference type="PROSITE" id="PS51689">
    <property type="entry name" value="SAM_RNA_A_N6_MT"/>
    <property type="match status" value="1"/>
</dbReference>
<dbReference type="InterPro" id="IPR023165">
    <property type="entry name" value="rRNA_Ade_diMease-like_C"/>
</dbReference>
<feature type="binding site" evidence="5">
    <location>
        <position position="101"/>
    </location>
    <ligand>
        <name>S-adenosyl-L-methionine</name>
        <dbReference type="ChEBI" id="CHEBI:59789"/>
    </ligand>
</feature>
<dbReference type="GO" id="GO:0003723">
    <property type="term" value="F:RNA binding"/>
    <property type="evidence" value="ECO:0007669"/>
    <property type="project" value="UniProtKB-UniRule"/>
</dbReference>
<gene>
    <name evidence="7" type="ORF">COU88_03305</name>
</gene>
<protein>
    <recommendedName>
        <fullName evidence="6">Ribosomal RNA adenine methylase transferase N-terminal domain-containing protein</fullName>
    </recommendedName>
</protein>
<dbReference type="SMART" id="SM00650">
    <property type="entry name" value="rADc"/>
    <property type="match status" value="1"/>
</dbReference>
<keyword evidence="1 5" id="KW-0489">Methyltransferase</keyword>
<name>A0A2M8KS59_9BACT</name>
<dbReference type="InterPro" id="IPR020596">
    <property type="entry name" value="rRNA_Ade_Mease_Trfase_CS"/>
</dbReference>
<dbReference type="AlphaFoldDB" id="A0A2M8KS59"/>
<proteinExistence type="inferred from homology"/>
<dbReference type="PROSITE" id="PS01131">
    <property type="entry name" value="RRNA_A_DIMETH"/>
    <property type="match status" value="1"/>
</dbReference>
<feature type="domain" description="Ribosomal RNA adenine methylase transferase N-terminal" evidence="6">
    <location>
        <begin position="19"/>
        <end position="183"/>
    </location>
</feature>
<dbReference type="GO" id="GO:0000179">
    <property type="term" value="F:rRNA (adenine-N6,N6-)-dimethyltransferase activity"/>
    <property type="evidence" value="ECO:0007669"/>
    <property type="project" value="UniProtKB-UniRule"/>
</dbReference>
<dbReference type="PANTHER" id="PTHR11727:SF7">
    <property type="entry name" value="DIMETHYLADENOSINE TRANSFERASE-RELATED"/>
    <property type="match status" value="1"/>
</dbReference>
<feature type="binding site" evidence="5">
    <location>
        <position position="39"/>
    </location>
    <ligand>
        <name>S-adenosyl-L-methionine</name>
        <dbReference type="ChEBI" id="CHEBI:59789"/>
    </ligand>
</feature>
<comment type="similarity">
    <text evidence="5">Belongs to the class I-like SAM-binding methyltransferase superfamily. rRNA adenine N(6)-methyltransferase family.</text>
</comment>
<comment type="caution">
    <text evidence="7">The sequence shown here is derived from an EMBL/GenBank/DDBJ whole genome shotgun (WGS) entry which is preliminary data.</text>
</comment>
<accession>A0A2M8KS59</accession>
<dbReference type="PANTHER" id="PTHR11727">
    <property type="entry name" value="DIMETHYLADENOSINE TRANSFERASE"/>
    <property type="match status" value="1"/>
</dbReference>